<feature type="region of interest" description="Disordered" evidence="1">
    <location>
        <begin position="46"/>
        <end position="84"/>
    </location>
</feature>
<evidence type="ECO:0000313" key="2">
    <source>
        <dbReference type="EMBL" id="KAE8039438.1"/>
    </source>
</evidence>
<dbReference type="AlphaFoldDB" id="A0A660KVM8"/>
<sequence length="84" mass="9136">MSLFPSRTQTISCCNDIDSSTNPPTAMVIALMDSFFLELLFEGTDGRGGDKSGDGEGGRMMKEQAFRGASHKREFPTKDELGNV</sequence>
<protein>
    <submittedName>
        <fullName evidence="2">Uncharacterized protein</fullName>
    </submittedName>
</protein>
<keyword evidence="3" id="KW-1185">Reference proteome</keyword>
<evidence type="ECO:0000313" key="3">
    <source>
        <dbReference type="Proteomes" id="UP000327013"/>
    </source>
</evidence>
<dbReference type="Proteomes" id="UP000327013">
    <property type="component" value="Chromosome 4"/>
</dbReference>
<gene>
    <name evidence="2" type="ORF">FH972_011849</name>
</gene>
<dbReference type="EMBL" id="CM017324">
    <property type="protein sequence ID" value="KAE8039438.1"/>
    <property type="molecule type" value="Genomic_DNA"/>
</dbReference>
<reference evidence="2 3" key="1">
    <citation type="submission" date="2019-06" db="EMBL/GenBank/DDBJ databases">
        <title>A chromosomal-level reference genome of Carpinus fangiana (Coryloideae, Betulaceae).</title>
        <authorList>
            <person name="Yang X."/>
            <person name="Wang Z."/>
            <person name="Zhang L."/>
            <person name="Hao G."/>
            <person name="Liu J."/>
            <person name="Yang Y."/>
        </authorList>
    </citation>
    <scope>NUCLEOTIDE SEQUENCE [LARGE SCALE GENOMIC DNA]</scope>
    <source>
        <strain evidence="2">Cfa_2016G</strain>
        <tissue evidence="2">Leaf</tissue>
    </source>
</reference>
<organism evidence="2 3">
    <name type="scientific">Carpinus fangiana</name>
    <dbReference type="NCBI Taxonomy" id="176857"/>
    <lineage>
        <taxon>Eukaryota</taxon>
        <taxon>Viridiplantae</taxon>
        <taxon>Streptophyta</taxon>
        <taxon>Embryophyta</taxon>
        <taxon>Tracheophyta</taxon>
        <taxon>Spermatophyta</taxon>
        <taxon>Magnoliopsida</taxon>
        <taxon>eudicotyledons</taxon>
        <taxon>Gunneridae</taxon>
        <taxon>Pentapetalae</taxon>
        <taxon>rosids</taxon>
        <taxon>fabids</taxon>
        <taxon>Fagales</taxon>
        <taxon>Betulaceae</taxon>
        <taxon>Carpinus</taxon>
    </lineage>
</organism>
<accession>A0A660KVM8</accession>
<proteinExistence type="predicted"/>
<evidence type="ECO:0000256" key="1">
    <source>
        <dbReference type="SAM" id="MobiDB-lite"/>
    </source>
</evidence>
<name>A0A660KVM8_9ROSI</name>